<keyword evidence="2" id="KW-0479">Metal-binding</keyword>
<reference evidence="6" key="1">
    <citation type="submission" date="2021-05" db="EMBL/GenBank/DDBJ databases">
        <title>A free-living protist that lacks canonical eukaryotic 1 DNA replication and segregation systems.</title>
        <authorList>
            <person name="Salas-Leiva D.E."/>
            <person name="Tromer E.C."/>
            <person name="Curtis B.A."/>
            <person name="Jerlstrom-Hultqvist J."/>
            <person name="Kolisko M."/>
            <person name="Yi Z."/>
            <person name="Salas-Leiva J.S."/>
            <person name="Gallot-Lavallee L."/>
            <person name="Kops G.J.P.L."/>
            <person name="Archibald J.M."/>
            <person name="Simpson A.G.B."/>
            <person name="Roger A.J."/>
        </authorList>
    </citation>
    <scope>NUCLEOTIDE SEQUENCE</scope>
    <source>
        <strain evidence="6">BICM</strain>
    </source>
</reference>
<feature type="binding site" evidence="2">
    <location>
        <position position="111"/>
    </location>
    <ligand>
        <name>Fe cation</name>
        <dbReference type="ChEBI" id="CHEBI:24875"/>
    </ligand>
</feature>
<feature type="binding site" evidence="2">
    <location>
        <position position="109"/>
    </location>
    <ligand>
        <name>Fe cation</name>
        <dbReference type="ChEBI" id="CHEBI:24875"/>
    </ligand>
</feature>
<evidence type="ECO:0000313" key="6">
    <source>
        <dbReference type="EMBL" id="KAG9391831.1"/>
    </source>
</evidence>
<dbReference type="InterPro" id="IPR012093">
    <property type="entry name" value="Pirin"/>
</dbReference>
<name>A0A8J6AQS4_9EUKA</name>
<feature type="binding site" evidence="2">
    <location>
        <position position="67"/>
    </location>
    <ligand>
        <name>Fe cation</name>
        <dbReference type="ChEBI" id="CHEBI:24875"/>
    </ligand>
</feature>
<protein>
    <submittedName>
        <fullName evidence="6">Pirin</fullName>
    </submittedName>
</protein>
<keyword evidence="7" id="KW-1185">Reference proteome</keyword>
<evidence type="ECO:0000256" key="2">
    <source>
        <dbReference type="PIRSR" id="PIRSR006232-1"/>
    </source>
</evidence>
<proteinExistence type="inferred from homology"/>
<dbReference type="AlphaFoldDB" id="A0A8J6AQS4"/>
<feature type="domain" description="Pirin N-terminal" evidence="4">
    <location>
        <begin position="28"/>
        <end position="127"/>
    </location>
</feature>
<accession>A0A8J6AQS4</accession>
<dbReference type="EMBL" id="JAHDYR010000049">
    <property type="protein sequence ID" value="KAG9391831.1"/>
    <property type="molecule type" value="Genomic_DNA"/>
</dbReference>
<dbReference type="InterPro" id="IPR014710">
    <property type="entry name" value="RmlC-like_jellyroll"/>
</dbReference>
<comment type="cofactor">
    <cofactor evidence="2">
        <name>Fe cation</name>
        <dbReference type="ChEBI" id="CHEBI:24875"/>
    </cofactor>
    <text evidence="2">Binds 1 Fe cation per subunit.</text>
</comment>
<dbReference type="InterPro" id="IPR003829">
    <property type="entry name" value="Pirin_N_dom"/>
</dbReference>
<dbReference type="GO" id="GO:0046872">
    <property type="term" value="F:metal ion binding"/>
    <property type="evidence" value="ECO:0007669"/>
    <property type="project" value="UniProtKB-KW"/>
</dbReference>
<dbReference type="CDD" id="cd02909">
    <property type="entry name" value="cupin_pirin_N"/>
    <property type="match status" value="1"/>
</dbReference>
<dbReference type="PANTHER" id="PTHR13903:SF8">
    <property type="entry name" value="PIRIN"/>
    <property type="match status" value="1"/>
</dbReference>
<dbReference type="InterPro" id="IPR011051">
    <property type="entry name" value="RmlC_Cupin_sf"/>
</dbReference>
<dbReference type="SUPFAM" id="SSF51182">
    <property type="entry name" value="RmlC-like cupins"/>
    <property type="match status" value="1"/>
</dbReference>
<evidence type="ECO:0000256" key="1">
    <source>
        <dbReference type="ARBA" id="ARBA00008416"/>
    </source>
</evidence>
<dbReference type="OrthoDB" id="198735at2759"/>
<dbReference type="Pfam" id="PF05726">
    <property type="entry name" value="Pirin_C"/>
    <property type="match status" value="1"/>
</dbReference>
<dbReference type="Gene3D" id="2.60.120.10">
    <property type="entry name" value="Jelly Rolls"/>
    <property type="match status" value="2"/>
</dbReference>
<dbReference type="Pfam" id="PF02678">
    <property type="entry name" value="Pirin"/>
    <property type="match status" value="1"/>
</dbReference>
<feature type="binding site" evidence="2">
    <location>
        <position position="65"/>
    </location>
    <ligand>
        <name>Fe cation</name>
        <dbReference type="ChEBI" id="CHEBI:24875"/>
    </ligand>
</feature>
<comment type="similarity">
    <text evidence="1 3">Belongs to the pirin family.</text>
</comment>
<evidence type="ECO:0000259" key="4">
    <source>
        <dbReference type="Pfam" id="PF02678"/>
    </source>
</evidence>
<organism evidence="6 7">
    <name type="scientific">Carpediemonas membranifera</name>
    <dbReference type="NCBI Taxonomy" id="201153"/>
    <lineage>
        <taxon>Eukaryota</taxon>
        <taxon>Metamonada</taxon>
        <taxon>Carpediemonas-like organisms</taxon>
        <taxon>Carpediemonas</taxon>
    </lineage>
</organism>
<keyword evidence="2" id="KW-0408">Iron</keyword>
<dbReference type="Proteomes" id="UP000717585">
    <property type="component" value="Unassembled WGS sequence"/>
</dbReference>
<dbReference type="PANTHER" id="PTHR13903">
    <property type="entry name" value="PIRIN-RELATED"/>
    <property type="match status" value="1"/>
</dbReference>
<dbReference type="CDD" id="cd02247">
    <property type="entry name" value="cupin_pirin_C"/>
    <property type="match status" value="1"/>
</dbReference>
<evidence type="ECO:0000313" key="7">
    <source>
        <dbReference type="Proteomes" id="UP000717585"/>
    </source>
</evidence>
<gene>
    <name evidence="6" type="ORF">J8273_6899</name>
</gene>
<dbReference type="PIRSF" id="PIRSF006232">
    <property type="entry name" value="Pirin"/>
    <property type="match status" value="1"/>
</dbReference>
<dbReference type="InterPro" id="IPR008778">
    <property type="entry name" value="Pirin_C_dom"/>
</dbReference>
<evidence type="ECO:0000256" key="3">
    <source>
        <dbReference type="RuleBase" id="RU003457"/>
    </source>
</evidence>
<feature type="domain" description="Pirin C-terminal" evidence="5">
    <location>
        <begin position="182"/>
        <end position="283"/>
    </location>
</feature>
<evidence type="ECO:0000259" key="5">
    <source>
        <dbReference type="Pfam" id="PF05726"/>
    </source>
</evidence>
<sequence length="283" mass="30358">MLQVLRNIARPFIAVTNGVLTSDGAGVSLRRMLGAGSVGSLDPLLMLDAFGSDKPQDYIAGFPPHPHRGFETVTYLTAGRMRHKDNAGHEGVIEQGGVQWMTAGRGIIHSEMPEQRDGLLAGFQLWINLPAVSKMTPPAYQEFTAAQIPVEVRDGMSTKVIAGTTDNGTEGVVKQIATQPLYVDVTLDPNAVYAQTVPEGHAGFVHVIEGSLVNHAGKGLERGQLAVLGDGDHASLRAGDSGARFLLVSGRSLNEPVAWRGPIVMNTQEELYQAFEDYQSGKF</sequence>
<comment type="caution">
    <text evidence="6">The sequence shown here is derived from an EMBL/GenBank/DDBJ whole genome shotgun (WGS) entry which is preliminary data.</text>
</comment>